<evidence type="ECO:0000259" key="2">
    <source>
        <dbReference type="PROSITE" id="PS50878"/>
    </source>
</evidence>
<reference evidence="3" key="1">
    <citation type="journal article" date="2014" name="Nat. Commun.">
        <title>The emerging biofuel crop Camelina sativa retains a highly undifferentiated hexaploid genome structure.</title>
        <authorList>
            <person name="Kagale S."/>
            <person name="Koh C."/>
            <person name="Nixon J."/>
            <person name="Bollina V."/>
            <person name="Clarke W.E."/>
            <person name="Tuteja R."/>
            <person name="Spillane C."/>
            <person name="Robinson S.J."/>
            <person name="Links M.G."/>
            <person name="Clarke C."/>
            <person name="Higgins E.E."/>
            <person name="Huebert T."/>
            <person name="Sharpe A.G."/>
            <person name="Parkin I.A."/>
        </authorList>
    </citation>
    <scope>NUCLEOTIDE SEQUENCE [LARGE SCALE GENOMIC DNA]</scope>
    <source>
        <strain evidence="3">cv. DH55</strain>
    </source>
</reference>
<dbReference type="Gene3D" id="3.60.10.10">
    <property type="entry name" value="Endonuclease/exonuclease/phosphatase"/>
    <property type="match status" value="1"/>
</dbReference>
<evidence type="ECO:0000313" key="3">
    <source>
        <dbReference type="Proteomes" id="UP000694864"/>
    </source>
</evidence>
<dbReference type="Pfam" id="PF00078">
    <property type="entry name" value="RVT_1"/>
    <property type="match status" value="1"/>
</dbReference>
<dbReference type="PANTHER" id="PTHR31635">
    <property type="entry name" value="REVERSE TRANSCRIPTASE DOMAIN-CONTAINING PROTEIN-RELATED"/>
    <property type="match status" value="1"/>
</dbReference>
<dbReference type="Pfam" id="PF03372">
    <property type="entry name" value="Exo_endo_phos"/>
    <property type="match status" value="1"/>
</dbReference>
<dbReference type="Proteomes" id="UP000694864">
    <property type="component" value="Chromosome 11"/>
</dbReference>
<sequence length="819" mass="91919">MDIPMLVSKWTPLVEEAQPALRSVSLWVTLKNVPSTMFTEKGLEFLFSAVGKPIRLHPTTESCTKFDEAKMLVEADLTRELPREYVFMGEEDRELESTVQYSYPWLPPRCTGCSKWGHLSSTCLVTETTVGQRSSPSVVAESETAKETMVPPTEALTVPVDLSNEVSVSGTAGALAKGPAVEEKDAWIIPRTSLSPGKKQVGLPLVLLTTSSNTFAVLEEAEDPEETEDLEKTEEIEGIGTAGSKGKVSPPLVEDSARVSISSTQGVKARDKPSESSLRPSLSRDSKTAHKVIQQSSSQSFGCLLETRVKEGKVSRLVNKVFKDWSLLTNYEHNHLGRILGGLEGQCRKELWTDLRAHHASPIVRNRPWLVLGDFNVTLELDEHSGVDTRPVLCPGMQDFRSVVNDCRLNDLAYNGPLFTWSNKQDGNLISKKLDRVLVNAHWSSTFVHSYNVFEACGISDHLRCRVLLRGVAGASISRRPFEFVNGIAEMEEFKPLVKDFWDETENIYLSTSSLYRFSKKLKLLKPRIRCLAKKKMSNLSKRTKDALEELCLKQEANLASPSDFAMEQEKEAYTRWDHVSALEEKFLKQRSKLHWLQVGDRNNKAFHRAAAVREAVNTMREISIPADYEGISVDCLEDLLLFRCSEEDSNWLTRVVMGKEIKRILFAMPSDKSSGLDGYTVEFFRAAWDTLGAELVVAVQSFFAKGFLPKGLNSTILALIPKKKDAKEMRDYRPISCCNVLYKVISKVIANRLKRILPKFIAGNQSAFVADRLLIENVLLATELVKDYHKDNISTRCAMKVDISKAFDSVQWSFLFNV</sequence>
<dbReference type="InterPro" id="IPR005135">
    <property type="entry name" value="Endo/exonuclease/phosphatase"/>
</dbReference>
<dbReference type="CDD" id="cd01650">
    <property type="entry name" value="RT_nLTR_like"/>
    <property type="match status" value="1"/>
</dbReference>
<name>A0ABM0UT64_CAMSA</name>
<dbReference type="SUPFAM" id="SSF56672">
    <property type="entry name" value="DNA/RNA polymerases"/>
    <property type="match status" value="1"/>
</dbReference>
<dbReference type="GeneID" id="104728667"/>
<feature type="region of interest" description="Disordered" evidence="1">
    <location>
        <begin position="217"/>
        <end position="294"/>
    </location>
</feature>
<feature type="domain" description="Reverse transcriptase" evidence="2">
    <location>
        <begin position="702"/>
        <end position="819"/>
    </location>
</feature>
<reference evidence="4" key="2">
    <citation type="submission" date="2025-08" db="UniProtKB">
        <authorList>
            <consortium name="RefSeq"/>
        </authorList>
    </citation>
    <scope>IDENTIFICATION</scope>
    <source>
        <tissue evidence="4">Leaf</tissue>
    </source>
</reference>
<dbReference type="InterPro" id="IPR036691">
    <property type="entry name" value="Endo/exonu/phosph_ase_sf"/>
</dbReference>
<evidence type="ECO:0000313" key="4">
    <source>
        <dbReference type="RefSeq" id="XP_010445926.1"/>
    </source>
</evidence>
<dbReference type="PANTHER" id="PTHR31635:SF196">
    <property type="entry name" value="REVERSE TRANSCRIPTASE DOMAIN-CONTAINING PROTEIN-RELATED"/>
    <property type="match status" value="1"/>
</dbReference>
<keyword evidence="3" id="KW-1185">Reference proteome</keyword>
<feature type="compositionally biased region" description="Acidic residues" evidence="1">
    <location>
        <begin position="219"/>
        <end position="237"/>
    </location>
</feature>
<organism evidence="3 4">
    <name type="scientific">Camelina sativa</name>
    <name type="common">False flax</name>
    <name type="synonym">Myagrum sativum</name>
    <dbReference type="NCBI Taxonomy" id="90675"/>
    <lineage>
        <taxon>Eukaryota</taxon>
        <taxon>Viridiplantae</taxon>
        <taxon>Streptophyta</taxon>
        <taxon>Embryophyta</taxon>
        <taxon>Tracheophyta</taxon>
        <taxon>Spermatophyta</taxon>
        <taxon>Magnoliopsida</taxon>
        <taxon>eudicotyledons</taxon>
        <taxon>Gunneridae</taxon>
        <taxon>Pentapetalae</taxon>
        <taxon>rosids</taxon>
        <taxon>malvids</taxon>
        <taxon>Brassicales</taxon>
        <taxon>Brassicaceae</taxon>
        <taxon>Camelineae</taxon>
        <taxon>Camelina</taxon>
    </lineage>
</organism>
<proteinExistence type="predicted"/>
<evidence type="ECO:0000256" key="1">
    <source>
        <dbReference type="SAM" id="MobiDB-lite"/>
    </source>
</evidence>
<dbReference type="SUPFAM" id="SSF56219">
    <property type="entry name" value="DNase I-like"/>
    <property type="match status" value="1"/>
</dbReference>
<dbReference type="InterPro" id="IPR043502">
    <property type="entry name" value="DNA/RNA_pol_sf"/>
</dbReference>
<gene>
    <name evidence="4" type="primary">LOC104728667</name>
</gene>
<dbReference type="PROSITE" id="PS50878">
    <property type="entry name" value="RT_POL"/>
    <property type="match status" value="1"/>
</dbReference>
<accession>A0ABM0UT64</accession>
<dbReference type="InterPro" id="IPR000477">
    <property type="entry name" value="RT_dom"/>
</dbReference>
<dbReference type="RefSeq" id="XP_010445926.1">
    <property type="nucleotide sequence ID" value="XM_010447624.1"/>
</dbReference>
<protein>
    <submittedName>
        <fullName evidence="4">Uncharacterized protein LOC104728667</fullName>
    </submittedName>
</protein>